<organism evidence="10 11">
    <name type="scientific">Pendulispora brunnea</name>
    <dbReference type="NCBI Taxonomy" id="2905690"/>
    <lineage>
        <taxon>Bacteria</taxon>
        <taxon>Pseudomonadati</taxon>
        <taxon>Myxococcota</taxon>
        <taxon>Myxococcia</taxon>
        <taxon>Myxococcales</taxon>
        <taxon>Sorangiineae</taxon>
        <taxon>Pendulisporaceae</taxon>
        <taxon>Pendulispora</taxon>
    </lineage>
</organism>
<dbReference type="InterPro" id="IPR025857">
    <property type="entry name" value="MacB_PCD"/>
</dbReference>
<feature type="transmembrane region" description="Helical" evidence="7">
    <location>
        <begin position="799"/>
        <end position="818"/>
    </location>
</feature>
<evidence type="ECO:0000256" key="4">
    <source>
        <dbReference type="ARBA" id="ARBA00022989"/>
    </source>
</evidence>
<evidence type="ECO:0000259" key="9">
    <source>
        <dbReference type="Pfam" id="PF12704"/>
    </source>
</evidence>
<feature type="domain" description="ABC3 transporter permease C-terminal" evidence="8">
    <location>
        <begin position="287"/>
        <end position="401"/>
    </location>
</feature>
<feature type="transmembrane region" description="Helical" evidence="7">
    <location>
        <begin position="427"/>
        <end position="447"/>
    </location>
</feature>
<evidence type="ECO:0000256" key="6">
    <source>
        <dbReference type="ARBA" id="ARBA00038076"/>
    </source>
</evidence>
<feature type="transmembrane region" description="Helical" evidence="7">
    <location>
        <begin position="702"/>
        <end position="731"/>
    </location>
</feature>
<keyword evidence="4 7" id="KW-1133">Transmembrane helix</keyword>
<feature type="transmembrane region" description="Helical" evidence="7">
    <location>
        <begin position="280"/>
        <end position="304"/>
    </location>
</feature>
<keyword evidence="2" id="KW-1003">Cell membrane</keyword>
<feature type="transmembrane region" description="Helical" evidence="7">
    <location>
        <begin position="378"/>
        <end position="406"/>
    </location>
</feature>
<reference evidence="10 11" key="1">
    <citation type="submission" date="2021-12" db="EMBL/GenBank/DDBJ databases">
        <title>Discovery of the Pendulisporaceae a myxobacterial family with distinct sporulation behavior and unique specialized metabolism.</title>
        <authorList>
            <person name="Garcia R."/>
            <person name="Popoff A."/>
            <person name="Bader C.D."/>
            <person name="Loehr J."/>
            <person name="Walesch S."/>
            <person name="Walt C."/>
            <person name="Boldt J."/>
            <person name="Bunk B."/>
            <person name="Haeckl F.J.F.P.J."/>
            <person name="Gunesch A.P."/>
            <person name="Birkelbach J."/>
            <person name="Nuebel U."/>
            <person name="Pietschmann T."/>
            <person name="Bach T."/>
            <person name="Mueller R."/>
        </authorList>
    </citation>
    <scope>NUCLEOTIDE SEQUENCE [LARGE SCALE GENOMIC DNA]</scope>
    <source>
        <strain evidence="10 11">MSr12523</strain>
    </source>
</reference>
<feature type="domain" description="MacB-like periplasmic core" evidence="9">
    <location>
        <begin position="19"/>
        <end position="242"/>
    </location>
</feature>
<evidence type="ECO:0000256" key="3">
    <source>
        <dbReference type="ARBA" id="ARBA00022692"/>
    </source>
</evidence>
<dbReference type="InterPro" id="IPR017800">
    <property type="entry name" value="ADOP"/>
</dbReference>
<dbReference type="Pfam" id="PF02687">
    <property type="entry name" value="FtsX"/>
    <property type="match status" value="2"/>
</dbReference>
<protein>
    <submittedName>
        <fullName evidence="10">ABC transporter permease</fullName>
    </submittedName>
</protein>
<feature type="domain" description="ABC3 transporter permease C-terminal" evidence="8">
    <location>
        <begin position="709"/>
        <end position="826"/>
    </location>
</feature>
<gene>
    <name evidence="10" type="ORF">LZC95_28200</name>
</gene>
<evidence type="ECO:0000256" key="2">
    <source>
        <dbReference type="ARBA" id="ARBA00022475"/>
    </source>
</evidence>
<comment type="similarity">
    <text evidence="6">Belongs to the ABC-4 integral membrane protein family.</text>
</comment>
<dbReference type="Proteomes" id="UP001379533">
    <property type="component" value="Chromosome"/>
</dbReference>
<feature type="transmembrane region" description="Helical" evidence="7">
    <location>
        <begin position="21"/>
        <end position="45"/>
    </location>
</feature>
<dbReference type="EMBL" id="CP089982">
    <property type="protein sequence ID" value="WXA90332.1"/>
    <property type="molecule type" value="Genomic_DNA"/>
</dbReference>
<evidence type="ECO:0000313" key="11">
    <source>
        <dbReference type="Proteomes" id="UP001379533"/>
    </source>
</evidence>
<evidence type="ECO:0000313" key="10">
    <source>
        <dbReference type="EMBL" id="WXA90332.1"/>
    </source>
</evidence>
<sequence length="833" mass="90282">MLQDIRLAIRLLLKNRGFTAIVLATLGLAVAANTVVFSIVHAILFRPLPFPEPERLLQVNTESPFEEPGDWGLSWFEYADVRTHARTLESVGAWDIGDANLTAGERSVVVTAAKVTSTFLPTLGVRPMFGRLFDAGEDVPGDPTVTTFGYGGAHAVVLGYGIFQTAFGGDPSVVGRTVKIDALPVTVVGVMPRDFAFPERAQIWMPLAADPAKMQRAIHRLNVIGRLAPGAGIESARSEMAALMPVWAHEHPGEHQVDPVEHPIVFRHLQEQVTGPVRRALLTLQAAVAFVLLIACANISNLLLARTEARSAEIVVRSALGASRRRLARQFLTESLVLGVLGAVIGILCAMWALDLVVGFLPEGLPRAHEIRLDTTVLIYALTVAVGTSVVFGLTPIVHASGNLAGALRAAGQRTTSGRSHRLFRRVLIFAQVALAIDLVLGAGLMVRSLVRLQKSELGFDPRGLVTLTLQLPKKAYPTDDDVMAFWKRLQEGARSLPGVQSATLMDGLPPQRLPNSNSFQIVGRVAPAGREWIADSRQFAGDDYFSTMRIPLLRGRIFYDTDTETAPRVAIINEAMAKKYWADEDPIGKRIGFFSTSPPGEPPIEQTIVGVVADVKQHGVELPAGTELYLPLRQTLGWHHYVPGETFVRRTLHLVLRTDGDPRALLGTVRAYIASQDPDLPVARLQTMDHVVYETIAKPRFLTTLLACFAGVALMMAAIGIYGVMSYSVAQRTKELSIRMALGANAERLQRMLVLEGLQLAGTGVAVGLALAGLTTLAFRPWVSALLFEISGLDPATYAVVVAVTGCIAALASYLPARRATRIHPMTAMRHE</sequence>
<dbReference type="PANTHER" id="PTHR30572:SF4">
    <property type="entry name" value="ABC TRANSPORTER PERMEASE YTRF"/>
    <property type="match status" value="1"/>
</dbReference>
<keyword evidence="11" id="KW-1185">Reference proteome</keyword>
<dbReference type="PANTHER" id="PTHR30572">
    <property type="entry name" value="MEMBRANE COMPONENT OF TRANSPORTER-RELATED"/>
    <property type="match status" value="1"/>
</dbReference>
<evidence type="ECO:0000256" key="5">
    <source>
        <dbReference type="ARBA" id="ARBA00023136"/>
    </source>
</evidence>
<evidence type="ECO:0000256" key="1">
    <source>
        <dbReference type="ARBA" id="ARBA00004651"/>
    </source>
</evidence>
<keyword evidence="5 7" id="KW-0472">Membrane</keyword>
<dbReference type="Pfam" id="PF12704">
    <property type="entry name" value="MacB_PCD"/>
    <property type="match status" value="2"/>
</dbReference>
<accession>A0ABZ2JV35</accession>
<name>A0ABZ2JV35_9BACT</name>
<feature type="transmembrane region" description="Helical" evidence="7">
    <location>
        <begin position="335"/>
        <end position="358"/>
    </location>
</feature>
<feature type="domain" description="MacB-like periplasmic core" evidence="9">
    <location>
        <begin position="479"/>
        <end position="636"/>
    </location>
</feature>
<dbReference type="RefSeq" id="WP_394840945.1">
    <property type="nucleotide sequence ID" value="NZ_CP089982.1"/>
</dbReference>
<feature type="transmembrane region" description="Helical" evidence="7">
    <location>
        <begin position="759"/>
        <end position="779"/>
    </location>
</feature>
<proteinExistence type="inferred from homology"/>
<comment type="subcellular location">
    <subcellularLocation>
        <location evidence="1">Cell membrane</location>
        <topology evidence="1">Multi-pass membrane protein</topology>
    </subcellularLocation>
</comment>
<keyword evidence="3 7" id="KW-0812">Transmembrane</keyword>
<dbReference type="InterPro" id="IPR050250">
    <property type="entry name" value="Macrolide_Exporter_MacB"/>
</dbReference>
<dbReference type="InterPro" id="IPR003838">
    <property type="entry name" value="ABC3_permease_C"/>
</dbReference>
<evidence type="ECO:0000259" key="8">
    <source>
        <dbReference type="Pfam" id="PF02687"/>
    </source>
</evidence>
<dbReference type="NCBIfam" id="TIGR03434">
    <property type="entry name" value="ADOP"/>
    <property type="match status" value="1"/>
</dbReference>
<evidence type="ECO:0000256" key="7">
    <source>
        <dbReference type="SAM" id="Phobius"/>
    </source>
</evidence>